<dbReference type="PANTHER" id="PTHR12922">
    <property type="entry name" value="UBIQUINONE BIOSYNTHESIS PROTEIN"/>
    <property type="match status" value="1"/>
</dbReference>
<dbReference type="Pfam" id="PF05019">
    <property type="entry name" value="Coq4"/>
    <property type="match status" value="1"/>
</dbReference>
<dbReference type="InParanoid" id="A0A674DBE5"/>
<dbReference type="OMA" id="KARLCER"/>
<dbReference type="GO" id="GO:0005739">
    <property type="term" value="C:mitochondrion"/>
    <property type="evidence" value="ECO:0007669"/>
    <property type="project" value="TreeGrafter"/>
</dbReference>
<accession>A0A674DBE5</accession>
<keyword evidence="1" id="KW-0831">Ubiquinone biosynthesis</keyword>
<gene>
    <name evidence="2" type="primary">COQ4</name>
    <name evidence="2" type="synonym">LOC115204053</name>
</gene>
<evidence type="ECO:0000313" key="2">
    <source>
        <dbReference type="Ensembl" id="ENSSTUP00000093048.1"/>
    </source>
</evidence>
<dbReference type="Proteomes" id="UP000472277">
    <property type="component" value="Chromosome 12"/>
</dbReference>
<dbReference type="AlphaFoldDB" id="A0A674DBE5"/>
<proteinExistence type="predicted"/>
<sequence>TLISLLASSLCVRQQHSGLDSADSHYDRLYPGHIPTDVIQKALLAVGPGVAALQDPYRHDMVAVLGETTGHLALNTLRDRIRGDPEGYTILTYERPRIRLSTLDLSKMAFLPDGSLGREYLRFLEDNRVTPDSRADVKFVDNEELAYVMQRYREVHDLLHSLLGLPTNMLGESATIEVGFIDYIQ</sequence>
<dbReference type="PANTHER" id="PTHR12922:SF7">
    <property type="entry name" value="UBIQUINONE BIOSYNTHESIS PROTEIN COQ4 HOMOLOG, MITOCHONDRIAL"/>
    <property type="match status" value="1"/>
</dbReference>
<dbReference type="Ensembl" id="ENSSTUT00000099294.1">
    <property type="protein sequence ID" value="ENSSTUP00000093048.1"/>
    <property type="gene ID" value="ENSSTUG00000041136.1"/>
</dbReference>
<reference evidence="2" key="2">
    <citation type="submission" date="2025-09" db="UniProtKB">
        <authorList>
            <consortium name="Ensembl"/>
        </authorList>
    </citation>
    <scope>IDENTIFICATION</scope>
</reference>
<keyword evidence="3" id="KW-1185">Reference proteome</keyword>
<dbReference type="GO" id="GO:0006744">
    <property type="term" value="P:ubiquinone biosynthetic process"/>
    <property type="evidence" value="ECO:0007669"/>
    <property type="project" value="UniProtKB-KW"/>
</dbReference>
<organism evidence="2 3">
    <name type="scientific">Salmo trutta</name>
    <name type="common">Brown trout</name>
    <dbReference type="NCBI Taxonomy" id="8032"/>
    <lineage>
        <taxon>Eukaryota</taxon>
        <taxon>Metazoa</taxon>
        <taxon>Chordata</taxon>
        <taxon>Craniata</taxon>
        <taxon>Vertebrata</taxon>
        <taxon>Euteleostomi</taxon>
        <taxon>Actinopterygii</taxon>
        <taxon>Neopterygii</taxon>
        <taxon>Teleostei</taxon>
        <taxon>Protacanthopterygii</taxon>
        <taxon>Salmoniformes</taxon>
        <taxon>Salmonidae</taxon>
        <taxon>Salmoninae</taxon>
        <taxon>Salmo</taxon>
    </lineage>
</organism>
<dbReference type="InterPro" id="IPR007715">
    <property type="entry name" value="Coq4"/>
</dbReference>
<dbReference type="GeneTree" id="ENSGT00390000003828"/>
<reference evidence="2" key="1">
    <citation type="submission" date="2025-08" db="UniProtKB">
        <authorList>
            <consortium name="Ensembl"/>
        </authorList>
    </citation>
    <scope>IDENTIFICATION</scope>
</reference>
<evidence type="ECO:0000256" key="1">
    <source>
        <dbReference type="ARBA" id="ARBA00022688"/>
    </source>
</evidence>
<protein>
    <submittedName>
        <fullName evidence="2">Coenzyme Q4 homolog (S. cerevisiae)</fullName>
    </submittedName>
</protein>
<evidence type="ECO:0000313" key="3">
    <source>
        <dbReference type="Proteomes" id="UP000472277"/>
    </source>
</evidence>
<name>A0A674DBE5_SALTR</name>